<comment type="caution">
    <text evidence="1">The sequence shown here is derived from an EMBL/GenBank/DDBJ whole genome shotgun (WGS) entry which is preliminary data.</text>
</comment>
<keyword evidence="2" id="KW-1185">Reference proteome</keyword>
<protein>
    <submittedName>
        <fullName evidence="1">Uncharacterized protein</fullName>
    </submittedName>
</protein>
<reference evidence="1" key="1">
    <citation type="submission" date="2023-04" db="EMBL/GenBank/DDBJ databases">
        <title>Draft Genome sequencing of Naganishia species isolated from polar environments using Oxford Nanopore Technology.</title>
        <authorList>
            <person name="Leo P."/>
            <person name="Venkateswaran K."/>
        </authorList>
    </citation>
    <scope>NUCLEOTIDE SEQUENCE</scope>
    <source>
        <strain evidence="1">MNA-CCFEE 5425</strain>
    </source>
</reference>
<name>A0ACC2XB44_9TREE</name>
<proteinExistence type="predicted"/>
<sequence length="336" mass="37419">MSTIQETQTEETLKVVEQTSFDLDKKIWDSGLALSAWLQDHLLRHHTRAADNSVHPLIDAYLNRITTVSRPPLINVDNETDDGRARRTIRVVELGAGTGLVSFALASAVRRRWRNHEGRTAGEVREVVDKETPMAYEIYTTDLESALPLIDENAALNSRLWAPAPEAREVADSDTAKDEAQARDIMSGQDVTEPKIEIHSEVLDWEEDLPSWVHRDMDGHEVRIDIVIAADVTYNTASFPCLIKTLTSLLNPAPDTYINKPNTSGRPKESSPSPLLLLAYKERDASERELWELAKENGIWMELVDVIRGHEAVGQSGGVEVAGATEIWIGGMGERP</sequence>
<evidence type="ECO:0000313" key="2">
    <source>
        <dbReference type="Proteomes" id="UP001243375"/>
    </source>
</evidence>
<dbReference type="Proteomes" id="UP001243375">
    <property type="component" value="Unassembled WGS sequence"/>
</dbReference>
<accession>A0ACC2XB44</accession>
<evidence type="ECO:0000313" key="1">
    <source>
        <dbReference type="EMBL" id="KAJ9120634.1"/>
    </source>
</evidence>
<organism evidence="1 2">
    <name type="scientific">Naganishia vaughanmartiniae</name>
    <dbReference type="NCBI Taxonomy" id="1424756"/>
    <lineage>
        <taxon>Eukaryota</taxon>
        <taxon>Fungi</taxon>
        <taxon>Dikarya</taxon>
        <taxon>Basidiomycota</taxon>
        <taxon>Agaricomycotina</taxon>
        <taxon>Tremellomycetes</taxon>
        <taxon>Filobasidiales</taxon>
        <taxon>Filobasidiaceae</taxon>
        <taxon>Naganishia</taxon>
    </lineage>
</organism>
<dbReference type="EMBL" id="JASBWU010000006">
    <property type="protein sequence ID" value="KAJ9120634.1"/>
    <property type="molecule type" value="Genomic_DNA"/>
</dbReference>
<gene>
    <name evidence="1" type="ORF">QFC22_002563</name>
</gene>